<dbReference type="PRINTS" id="PR00292">
    <property type="entry name" value="POTATOINHBTR"/>
</dbReference>
<proteinExistence type="inferred from homology"/>
<evidence type="ECO:0000313" key="7">
    <source>
        <dbReference type="Proteomes" id="UP000636800"/>
    </source>
</evidence>
<evidence type="ECO:0000256" key="4">
    <source>
        <dbReference type="SAM" id="MobiDB-lite"/>
    </source>
</evidence>
<reference evidence="7 8" key="1">
    <citation type="journal article" date="2020" name="Nat. Food">
        <title>A phased Vanilla planifolia genome enables genetic improvement of flavour and production.</title>
        <authorList>
            <person name="Hasing T."/>
            <person name="Tang H."/>
            <person name="Brym M."/>
            <person name="Khazi F."/>
            <person name="Huang T."/>
            <person name="Chambers A.H."/>
        </authorList>
    </citation>
    <scope>NUCLEOTIDE SEQUENCE [LARGE SCALE GENOMIC DNA]</scope>
    <source>
        <tissue evidence="6">Leaf</tissue>
    </source>
</reference>
<sequence>MAEQPIDSPKPQEGGEKKPVRDSWPELVGLTIDEALKILKEERPEAELVVVGKDDPVTLDYKFNRIRIFVDSDGKVARTPTIG</sequence>
<evidence type="ECO:0000313" key="6">
    <source>
        <dbReference type="EMBL" id="KAG0476139.1"/>
    </source>
</evidence>
<keyword evidence="3" id="KW-0722">Serine protease inhibitor</keyword>
<dbReference type="InterPro" id="IPR036354">
    <property type="entry name" value="Prot_inh_pot1_sf"/>
</dbReference>
<dbReference type="EMBL" id="JADCNM010000180">
    <property type="protein sequence ID" value="KAG0449505.1"/>
    <property type="molecule type" value="Genomic_DNA"/>
</dbReference>
<feature type="region of interest" description="Disordered" evidence="4">
    <location>
        <begin position="1"/>
        <end position="22"/>
    </location>
</feature>
<protein>
    <submittedName>
        <fullName evidence="6">Uncharacterized protein</fullName>
    </submittedName>
</protein>
<dbReference type="Proteomes" id="UP000636800">
    <property type="component" value="Chromosome 6"/>
</dbReference>
<comment type="caution">
    <text evidence="6">The sequence shown here is derived from an EMBL/GenBank/DDBJ whole genome shotgun (WGS) entry which is preliminary data.</text>
</comment>
<dbReference type="OrthoDB" id="10013825at2759"/>
<keyword evidence="2" id="KW-0646">Protease inhibitor</keyword>
<dbReference type="InterPro" id="IPR000864">
    <property type="entry name" value="Prot_inh_pot1"/>
</dbReference>
<gene>
    <name evidence="6" type="ORF">HPP92_012980</name>
    <name evidence="5" type="ORF">HPP92_027264</name>
</gene>
<dbReference type="PANTHER" id="PTHR33091">
    <property type="entry name" value="PROTEIN, PUTATIVE, EXPRESSED-RELATED"/>
    <property type="match status" value="1"/>
</dbReference>
<evidence type="ECO:0000256" key="3">
    <source>
        <dbReference type="ARBA" id="ARBA00022900"/>
    </source>
</evidence>
<dbReference type="GO" id="GO:0009611">
    <property type="term" value="P:response to wounding"/>
    <property type="evidence" value="ECO:0007669"/>
    <property type="project" value="InterPro"/>
</dbReference>
<name>A0A835UUD9_VANPL</name>
<comment type="similarity">
    <text evidence="1">Belongs to the protease inhibitor I13 (potato type I serine protease inhibitor) family.</text>
</comment>
<dbReference type="GO" id="GO:0004867">
    <property type="term" value="F:serine-type endopeptidase inhibitor activity"/>
    <property type="evidence" value="ECO:0007669"/>
    <property type="project" value="UniProtKB-KW"/>
</dbReference>
<dbReference type="AlphaFoldDB" id="A0A835UUD9"/>
<evidence type="ECO:0000256" key="2">
    <source>
        <dbReference type="ARBA" id="ARBA00022690"/>
    </source>
</evidence>
<organism evidence="6 7">
    <name type="scientific">Vanilla planifolia</name>
    <name type="common">Vanilla</name>
    <dbReference type="NCBI Taxonomy" id="51239"/>
    <lineage>
        <taxon>Eukaryota</taxon>
        <taxon>Viridiplantae</taxon>
        <taxon>Streptophyta</taxon>
        <taxon>Embryophyta</taxon>
        <taxon>Tracheophyta</taxon>
        <taxon>Spermatophyta</taxon>
        <taxon>Magnoliopsida</taxon>
        <taxon>Liliopsida</taxon>
        <taxon>Asparagales</taxon>
        <taxon>Orchidaceae</taxon>
        <taxon>Vanilloideae</taxon>
        <taxon>Vanilleae</taxon>
        <taxon>Vanilla</taxon>
    </lineage>
</organism>
<accession>A0A835UUD9</accession>
<keyword evidence="7" id="KW-1185">Reference proteome</keyword>
<dbReference type="PANTHER" id="PTHR33091:SF29">
    <property type="entry name" value="SUBTILISIN INHIBITOR 1"/>
    <property type="match status" value="1"/>
</dbReference>
<dbReference type="SUPFAM" id="SSF54654">
    <property type="entry name" value="CI-2 family of serine protease inhibitors"/>
    <property type="match status" value="1"/>
</dbReference>
<feature type="compositionally biased region" description="Basic and acidic residues" evidence="4">
    <location>
        <begin position="13"/>
        <end position="22"/>
    </location>
</feature>
<dbReference type="EMBL" id="JADCNL010000006">
    <property type="protein sequence ID" value="KAG0476139.1"/>
    <property type="molecule type" value="Genomic_DNA"/>
</dbReference>
<dbReference type="Proteomes" id="UP000639772">
    <property type="component" value="Unassembled WGS sequence"/>
</dbReference>
<dbReference type="Pfam" id="PF00280">
    <property type="entry name" value="potato_inhibit"/>
    <property type="match status" value="1"/>
</dbReference>
<dbReference type="Gene3D" id="3.30.10.10">
    <property type="entry name" value="Trypsin Inhibitor V, subunit A"/>
    <property type="match status" value="1"/>
</dbReference>
<evidence type="ECO:0000256" key="1">
    <source>
        <dbReference type="ARBA" id="ARBA00008210"/>
    </source>
</evidence>
<evidence type="ECO:0000313" key="8">
    <source>
        <dbReference type="Proteomes" id="UP000639772"/>
    </source>
</evidence>
<evidence type="ECO:0000313" key="5">
    <source>
        <dbReference type="EMBL" id="KAG0449505.1"/>
    </source>
</evidence>